<feature type="transmembrane region" description="Helical" evidence="1">
    <location>
        <begin position="45"/>
        <end position="70"/>
    </location>
</feature>
<name>A0A1N6MQ23_9GAMM</name>
<gene>
    <name evidence="2" type="ORF">XIS1_100002</name>
</gene>
<organism evidence="2 3">
    <name type="scientific">Xenorhabdus innexi</name>
    <dbReference type="NCBI Taxonomy" id="290109"/>
    <lineage>
        <taxon>Bacteria</taxon>
        <taxon>Pseudomonadati</taxon>
        <taxon>Pseudomonadota</taxon>
        <taxon>Gammaproteobacteria</taxon>
        <taxon>Enterobacterales</taxon>
        <taxon>Morganellaceae</taxon>
        <taxon>Xenorhabdus</taxon>
    </lineage>
</organism>
<dbReference type="Proteomes" id="UP000196435">
    <property type="component" value="Unassembled WGS sequence"/>
</dbReference>
<evidence type="ECO:0000313" key="3">
    <source>
        <dbReference type="Proteomes" id="UP000196435"/>
    </source>
</evidence>
<evidence type="ECO:0000256" key="1">
    <source>
        <dbReference type="SAM" id="Phobius"/>
    </source>
</evidence>
<sequence>MDYFSKKVILNQVFIRICQAIFSKIIYNQIAIDYYLSDKDYLQNFTIWIISIHLCSYLNCLFVDTLFISLHLS</sequence>
<keyword evidence="1" id="KW-0472">Membrane</keyword>
<dbReference type="AlphaFoldDB" id="A0A1N6MQ23"/>
<protein>
    <submittedName>
        <fullName evidence="2">Uncharacterized protein</fullName>
    </submittedName>
</protein>
<keyword evidence="1" id="KW-0812">Transmembrane</keyword>
<evidence type="ECO:0000313" key="2">
    <source>
        <dbReference type="EMBL" id="SIP70953.1"/>
    </source>
</evidence>
<keyword evidence="1" id="KW-1133">Transmembrane helix</keyword>
<dbReference type="EMBL" id="FTLG01000002">
    <property type="protein sequence ID" value="SIP70953.1"/>
    <property type="molecule type" value="Genomic_DNA"/>
</dbReference>
<proteinExistence type="predicted"/>
<reference evidence="3" key="1">
    <citation type="submission" date="2016-12" db="EMBL/GenBank/DDBJ databases">
        <authorList>
            <person name="Gaudriault S."/>
        </authorList>
    </citation>
    <scope>NUCLEOTIDE SEQUENCE [LARGE SCALE GENOMIC DNA]</scope>
    <source>
        <strain evidence="3">HGB1681 (deposited as PTA-6826 in the American Type Culture Collection)</strain>
    </source>
</reference>
<accession>A0A1N6MQ23</accession>